<comment type="similarity">
    <text evidence="2">Belongs to the DoxX family.</text>
</comment>
<dbReference type="Pfam" id="PF07681">
    <property type="entry name" value="DoxX"/>
    <property type="match status" value="1"/>
</dbReference>
<keyword evidence="4 7" id="KW-0812">Transmembrane</keyword>
<evidence type="ECO:0000256" key="7">
    <source>
        <dbReference type="SAM" id="Phobius"/>
    </source>
</evidence>
<evidence type="ECO:0000313" key="8">
    <source>
        <dbReference type="EMBL" id="PXX19899.1"/>
    </source>
</evidence>
<dbReference type="GO" id="GO:0005886">
    <property type="term" value="C:plasma membrane"/>
    <property type="evidence" value="ECO:0007669"/>
    <property type="project" value="UniProtKB-SubCell"/>
</dbReference>
<name>A0A1A5XMU2_9BURK</name>
<keyword evidence="3" id="KW-1003">Cell membrane</keyword>
<keyword evidence="11" id="KW-1185">Reference proteome</keyword>
<protein>
    <submittedName>
        <fullName evidence="9">Oxidoreductase</fullName>
    </submittedName>
</protein>
<evidence type="ECO:0000313" key="9">
    <source>
        <dbReference type="EMBL" id="SEI89268.1"/>
    </source>
</evidence>
<feature type="transmembrane region" description="Helical" evidence="7">
    <location>
        <begin position="50"/>
        <end position="71"/>
    </location>
</feature>
<dbReference type="EMBL" id="FNZM01000001">
    <property type="protein sequence ID" value="SEI89268.1"/>
    <property type="molecule type" value="Genomic_DNA"/>
</dbReference>
<evidence type="ECO:0000256" key="6">
    <source>
        <dbReference type="ARBA" id="ARBA00023136"/>
    </source>
</evidence>
<keyword evidence="6 7" id="KW-0472">Membrane</keyword>
<proteinExistence type="inferred from homology"/>
<evidence type="ECO:0000256" key="1">
    <source>
        <dbReference type="ARBA" id="ARBA00004651"/>
    </source>
</evidence>
<organism evidence="9 10">
    <name type="scientific">Paraburkholderia tropica</name>
    <dbReference type="NCBI Taxonomy" id="92647"/>
    <lineage>
        <taxon>Bacteria</taxon>
        <taxon>Pseudomonadati</taxon>
        <taxon>Pseudomonadota</taxon>
        <taxon>Betaproteobacteria</taxon>
        <taxon>Burkholderiales</taxon>
        <taxon>Burkholderiaceae</taxon>
        <taxon>Paraburkholderia</taxon>
    </lineage>
</organism>
<dbReference type="Proteomes" id="UP000247515">
    <property type="component" value="Unassembled WGS sequence"/>
</dbReference>
<feature type="transmembrane region" description="Helical" evidence="7">
    <location>
        <begin position="117"/>
        <end position="134"/>
    </location>
</feature>
<dbReference type="RefSeq" id="WP_065057590.1">
    <property type="nucleotide sequence ID" value="NZ_CADFGN010000005.1"/>
</dbReference>
<dbReference type="Proteomes" id="UP000183529">
    <property type="component" value="Unassembled WGS sequence"/>
</dbReference>
<dbReference type="EMBL" id="QJJV01000002">
    <property type="protein sequence ID" value="PXX19899.1"/>
    <property type="molecule type" value="Genomic_DNA"/>
</dbReference>
<evidence type="ECO:0000256" key="4">
    <source>
        <dbReference type="ARBA" id="ARBA00022692"/>
    </source>
</evidence>
<dbReference type="AlphaFoldDB" id="A0A1A5XMU2"/>
<dbReference type="InterPro" id="IPR032808">
    <property type="entry name" value="DoxX"/>
</dbReference>
<dbReference type="OrthoDB" id="9792760at2"/>
<evidence type="ECO:0000313" key="11">
    <source>
        <dbReference type="Proteomes" id="UP000247515"/>
    </source>
</evidence>
<dbReference type="PANTHER" id="PTHR33452">
    <property type="entry name" value="OXIDOREDUCTASE CATD-RELATED"/>
    <property type="match status" value="1"/>
</dbReference>
<evidence type="ECO:0000313" key="10">
    <source>
        <dbReference type="Proteomes" id="UP000183529"/>
    </source>
</evidence>
<reference evidence="9 10" key="1">
    <citation type="submission" date="2016-10" db="EMBL/GenBank/DDBJ databases">
        <authorList>
            <person name="Varghese N."/>
            <person name="Submissions S."/>
        </authorList>
    </citation>
    <scope>NUCLEOTIDE SEQUENCE [LARGE SCALE GENOMIC DNA]</scope>
    <source>
        <strain evidence="9 10">LMG 22274</strain>
    </source>
</reference>
<gene>
    <name evidence="8" type="ORF">C7400_102324</name>
    <name evidence="9" type="ORF">SAMN05216550_101316</name>
</gene>
<reference evidence="8 11" key="2">
    <citation type="submission" date="2018-05" db="EMBL/GenBank/DDBJ databases">
        <title>Genomic Encyclopedia of Type Strains, Phase IV (KMG-V): Genome sequencing to study the core and pangenomes of soil and plant-associated prokaryotes.</title>
        <authorList>
            <person name="Whitman W."/>
        </authorList>
    </citation>
    <scope>NUCLEOTIDE SEQUENCE [LARGE SCALE GENOMIC DNA]</scope>
    <source>
        <strain evidence="8 11">SIr-6563</strain>
    </source>
</reference>
<comment type="caution">
    <text evidence="9">The sequence shown here is derived from an EMBL/GenBank/DDBJ whole genome shotgun (WGS) entry which is preliminary data.</text>
</comment>
<dbReference type="GeneID" id="61304903"/>
<evidence type="ECO:0000256" key="5">
    <source>
        <dbReference type="ARBA" id="ARBA00022989"/>
    </source>
</evidence>
<evidence type="ECO:0000256" key="3">
    <source>
        <dbReference type="ARBA" id="ARBA00022475"/>
    </source>
</evidence>
<dbReference type="PANTHER" id="PTHR33452:SF1">
    <property type="entry name" value="INNER MEMBRANE PROTEIN YPHA-RELATED"/>
    <property type="match status" value="1"/>
</dbReference>
<evidence type="ECO:0000256" key="2">
    <source>
        <dbReference type="ARBA" id="ARBA00006679"/>
    </source>
</evidence>
<keyword evidence="5 7" id="KW-1133">Transmembrane helix</keyword>
<feature type="transmembrane region" description="Helical" evidence="7">
    <location>
        <begin position="78"/>
        <end position="97"/>
    </location>
</feature>
<dbReference type="InterPro" id="IPR051907">
    <property type="entry name" value="DoxX-like_oxidoreductase"/>
</dbReference>
<accession>A0A1A5XMU2</accession>
<feature type="transmembrane region" description="Helical" evidence="7">
    <location>
        <begin position="12"/>
        <end position="30"/>
    </location>
</feature>
<comment type="subcellular location">
    <subcellularLocation>
        <location evidence="1">Cell membrane</location>
        <topology evidence="1">Multi-pass membrane protein</topology>
    </subcellularLocation>
</comment>
<sequence>MRHNLFGQGNDAVLLVSRILLAALFVLFGWSKITGFSGTVDYMAHVGAPAPMLSAVIAVVMEFVVGILIVVGFYTRPLAVLLALYTVATAIIGHHFWNMTGADQMANMINFYKNVSIAGGLLALAVAGPGKFSIDRQ</sequence>